<feature type="domain" description="HTH tetR-type" evidence="6">
    <location>
        <begin position="44"/>
        <end position="104"/>
    </location>
</feature>
<dbReference type="Pfam" id="PF00440">
    <property type="entry name" value="TetR_N"/>
    <property type="match status" value="2"/>
</dbReference>
<evidence type="ECO:0000256" key="1">
    <source>
        <dbReference type="ARBA" id="ARBA00023015"/>
    </source>
</evidence>
<dbReference type="InterPro" id="IPR050109">
    <property type="entry name" value="HTH-type_TetR-like_transc_reg"/>
</dbReference>
<name>A0A4Y9ESG3_9SPHN</name>
<accession>A0A4Y9ESG3</accession>
<feature type="domain" description="HTH tetR-type" evidence="6">
    <location>
        <begin position="263"/>
        <end position="323"/>
    </location>
</feature>
<keyword evidence="3" id="KW-0804">Transcription</keyword>
<reference evidence="7 8" key="1">
    <citation type="submission" date="2019-02" db="EMBL/GenBank/DDBJ databases">
        <title>Polymorphobacter sp. isolated from the lake at the Tibet of China.</title>
        <authorList>
            <person name="Li A."/>
        </authorList>
    </citation>
    <scope>NUCLEOTIDE SEQUENCE [LARGE SCALE GENOMIC DNA]</scope>
    <source>
        <strain evidence="7 8">DJ1R-1</strain>
    </source>
</reference>
<protein>
    <submittedName>
        <fullName evidence="7">TetR/AcrR family transcriptional regulator</fullName>
    </submittedName>
</protein>
<evidence type="ECO:0000259" key="6">
    <source>
        <dbReference type="PROSITE" id="PS50977"/>
    </source>
</evidence>
<dbReference type="PANTHER" id="PTHR30055">
    <property type="entry name" value="HTH-TYPE TRANSCRIPTIONAL REGULATOR RUTR"/>
    <property type="match status" value="1"/>
</dbReference>
<dbReference type="SUPFAM" id="SSF48498">
    <property type="entry name" value="Tetracyclin repressor-like, C-terminal domain"/>
    <property type="match status" value="1"/>
</dbReference>
<dbReference type="InterPro" id="IPR023772">
    <property type="entry name" value="DNA-bd_HTH_TetR-type_CS"/>
</dbReference>
<comment type="caution">
    <text evidence="7">The sequence shown here is derived from an EMBL/GenBank/DDBJ whole genome shotgun (WGS) entry which is preliminary data.</text>
</comment>
<dbReference type="PANTHER" id="PTHR30055:SF234">
    <property type="entry name" value="HTH-TYPE TRANSCRIPTIONAL REGULATOR BETI"/>
    <property type="match status" value="1"/>
</dbReference>
<dbReference type="Gene3D" id="1.10.10.60">
    <property type="entry name" value="Homeodomain-like"/>
    <property type="match status" value="1"/>
</dbReference>
<dbReference type="EMBL" id="SIHO01000001">
    <property type="protein sequence ID" value="TFU05838.1"/>
    <property type="molecule type" value="Genomic_DNA"/>
</dbReference>
<dbReference type="GO" id="GO:0000976">
    <property type="term" value="F:transcription cis-regulatory region binding"/>
    <property type="evidence" value="ECO:0007669"/>
    <property type="project" value="TreeGrafter"/>
</dbReference>
<dbReference type="PROSITE" id="PS01081">
    <property type="entry name" value="HTH_TETR_1"/>
    <property type="match status" value="1"/>
</dbReference>
<dbReference type="GO" id="GO:0003700">
    <property type="term" value="F:DNA-binding transcription factor activity"/>
    <property type="evidence" value="ECO:0007669"/>
    <property type="project" value="TreeGrafter"/>
</dbReference>
<dbReference type="InterPro" id="IPR009057">
    <property type="entry name" value="Homeodomain-like_sf"/>
</dbReference>
<dbReference type="RefSeq" id="WP_135244563.1">
    <property type="nucleotide sequence ID" value="NZ_SIHO01000001.1"/>
</dbReference>
<evidence type="ECO:0000256" key="4">
    <source>
        <dbReference type="PROSITE-ProRule" id="PRU00335"/>
    </source>
</evidence>
<evidence type="ECO:0000256" key="3">
    <source>
        <dbReference type="ARBA" id="ARBA00023163"/>
    </source>
</evidence>
<feature type="DNA-binding region" description="H-T-H motif" evidence="4">
    <location>
        <begin position="67"/>
        <end position="86"/>
    </location>
</feature>
<feature type="DNA-binding region" description="H-T-H motif" evidence="4">
    <location>
        <begin position="286"/>
        <end position="305"/>
    </location>
</feature>
<evidence type="ECO:0000313" key="8">
    <source>
        <dbReference type="Proteomes" id="UP000297737"/>
    </source>
</evidence>
<proteinExistence type="predicted"/>
<keyword evidence="8" id="KW-1185">Reference proteome</keyword>
<organism evidence="7 8">
    <name type="scientific">Glacieibacterium arshaanense</name>
    <dbReference type="NCBI Taxonomy" id="2511025"/>
    <lineage>
        <taxon>Bacteria</taxon>
        <taxon>Pseudomonadati</taxon>
        <taxon>Pseudomonadota</taxon>
        <taxon>Alphaproteobacteria</taxon>
        <taxon>Sphingomonadales</taxon>
        <taxon>Sphingosinicellaceae</taxon>
        <taxon>Glacieibacterium</taxon>
    </lineage>
</organism>
<dbReference type="PROSITE" id="PS50977">
    <property type="entry name" value="HTH_TETR_2"/>
    <property type="match status" value="2"/>
</dbReference>
<dbReference type="InterPro" id="IPR036271">
    <property type="entry name" value="Tet_transcr_reg_TetR-rel_C_sf"/>
</dbReference>
<dbReference type="Proteomes" id="UP000297737">
    <property type="component" value="Unassembled WGS sequence"/>
</dbReference>
<dbReference type="InterPro" id="IPR001647">
    <property type="entry name" value="HTH_TetR"/>
</dbReference>
<dbReference type="Gene3D" id="1.10.357.10">
    <property type="entry name" value="Tetracycline Repressor, domain 2"/>
    <property type="match status" value="2"/>
</dbReference>
<dbReference type="PRINTS" id="PR00455">
    <property type="entry name" value="HTHTETR"/>
</dbReference>
<keyword evidence="2 4" id="KW-0238">DNA-binding</keyword>
<evidence type="ECO:0000256" key="2">
    <source>
        <dbReference type="ARBA" id="ARBA00023125"/>
    </source>
</evidence>
<dbReference type="SUPFAM" id="SSF46689">
    <property type="entry name" value="Homeodomain-like"/>
    <property type="match status" value="2"/>
</dbReference>
<dbReference type="OrthoDB" id="9779746at2"/>
<gene>
    <name evidence="7" type="ORF">EUV02_02100</name>
</gene>
<feature type="region of interest" description="Disordered" evidence="5">
    <location>
        <begin position="1"/>
        <end position="49"/>
    </location>
</feature>
<sequence>MLGSSYGRAPHGPSGAKPYRAESPRSLMAKTPAKPAKANSKTSPSRRDSLLDEAARQFNASGVSQTSLAEIADTLEVSRAALYYYIDDREDLVFQVYRRSCERLARHLGEAAVMPGSALEVVQHFVARSLNPDEPELAALTELGVLRPTDRETVMAVYEGIVARLAAILEAGAKAGAIRHGNFPILARTVVSLIHWIPLTMSWAPTLFGANSVDRQEIITGINDLLASGWASDRGRPVNALAIDLDPLLVQNIAAFDRKRLAEGKREAILVAASRLFNRKGVDITSLDEIAAELGATKRTLYHHVGDKDAIVTACYERVYRIGQFIENNAFDRPQPGFSEMDLVVGVLRANAIALLRPDIEPLRPTLGFGALSAENRALLAAVGRNLTTDWQSRYSKLQSQGEVRAINLRLLLTVIPGGPSWLSKGLLDVSAERRAEIATEVVDVLRLGLKPI</sequence>
<evidence type="ECO:0000313" key="7">
    <source>
        <dbReference type="EMBL" id="TFU05838.1"/>
    </source>
</evidence>
<evidence type="ECO:0000256" key="5">
    <source>
        <dbReference type="SAM" id="MobiDB-lite"/>
    </source>
</evidence>
<dbReference type="AlphaFoldDB" id="A0A4Y9ESG3"/>
<keyword evidence="1" id="KW-0805">Transcription regulation</keyword>